<organism evidence="1 2">
    <name type="scientific">Camellia lanceoleosa</name>
    <dbReference type="NCBI Taxonomy" id="1840588"/>
    <lineage>
        <taxon>Eukaryota</taxon>
        <taxon>Viridiplantae</taxon>
        <taxon>Streptophyta</taxon>
        <taxon>Embryophyta</taxon>
        <taxon>Tracheophyta</taxon>
        <taxon>Spermatophyta</taxon>
        <taxon>Magnoliopsida</taxon>
        <taxon>eudicotyledons</taxon>
        <taxon>Gunneridae</taxon>
        <taxon>Pentapetalae</taxon>
        <taxon>asterids</taxon>
        <taxon>Ericales</taxon>
        <taxon>Theaceae</taxon>
        <taxon>Camellia</taxon>
    </lineage>
</organism>
<accession>A0ACC0HIX9</accession>
<reference evidence="1 2" key="1">
    <citation type="journal article" date="2022" name="Plant J.">
        <title>Chromosome-level genome of Camellia lanceoleosa provides a valuable resource for understanding genome evolution and self-incompatibility.</title>
        <authorList>
            <person name="Gong W."/>
            <person name="Xiao S."/>
            <person name="Wang L."/>
            <person name="Liao Z."/>
            <person name="Chang Y."/>
            <person name="Mo W."/>
            <person name="Hu G."/>
            <person name="Li W."/>
            <person name="Zhao G."/>
            <person name="Zhu H."/>
            <person name="Hu X."/>
            <person name="Ji K."/>
            <person name="Xiang X."/>
            <person name="Song Q."/>
            <person name="Yuan D."/>
            <person name="Jin S."/>
            <person name="Zhang L."/>
        </authorList>
    </citation>
    <scope>NUCLEOTIDE SEQUENCE [LARGE SCALE GENOMIC DNA]</scope>
    <source>
        <strain evidence="1">SQ_2022a</strain>
    </source>
</reference>
<evidence type="ECO:0000313" key="2">
    <source>
        <dbReference type="Proteomes" id="UP001060215"/>
    </source>
</evidence>
<keyword evidence="2" id="KW-1185">Reference proteome</keyword>
<dbReference type="Proteomes" id="UP001060215">
    <property type="component" value="Chromosome 4"/>
</dbReference>
<dbReference type="EMBL" id="CM045761">
    <property type="protein sequence ID" value="KAI8013517.1"/>
    <property type="molecule type" value="Genomic_DNA"/>
</dbReference>
<gene>
    <name evidence="1" type="ORF">LOK49_LG05G00798</name>
</gene>
<sequence>MAVCISTKAHIWQYERKYLCGFFNTIVGNKKETSSYVEISESVGVDRPLEILFVTDVYQEAIAAKAAEQGLGKTTIPQPMGDIETATKGSTPTTNVQDYNEAKGHAQVRMSYVEGLVDMASMDSQTEVEMVQSHNSNGLDKSSFHNCISTPWSGLFKSEIAKKKVVKNLKRYSVGYENDQL</sequence>
<evidence type="ECO:0000313" key="1">
    <source>
        <dbReference type="EMBL" id="KAI8013517.1"/>
    </source>
</evidence>
<comment type="caution">
    <text evidence="1">The sequence shown here is derived from an EMBL/GenBank/DDBJ whole genome shotgun (WGS) entry which is preliminary data.</text>
</comment>
<protein>
    <submittedName>
        <fullName evidence="1">Bifunctional methylthioribulose-1-phosphate dehydratase/enolase-phosphatase E1 1</fullName>
    </submittedName>
</protein>
<name>A0ACC0HIX9_9ERIC</name>
<proteinExistence type="predicted"/>